<dbReference type="GO" id="GO:0030154">
    <property type="term" value="P:cell differentiation"/>
    <property type="evidence" value="ECO:0007669"/>
    <property type="project" value="UniProtKB-ARBA"/>
</dbReference>
<evidence type="ECO:0000256" key="1">
    <source>
        <dbReference type="ARBA" id="ARBA00004496"/>
    </source>
</evidence>
<feature type="domain" description="HTH OST-type" evidence="7">
    <location>
        <begin position="4"/>
        <end position="76"/>
    </location>
</feature>
<dbReference type="Gene3D" id="2.40.50.90">
    <property type="match status" value="3"/>
</dbReference>
<evidence type="ECO:0000313" key="8">
    <source>
        <dbReference type="EMBL" id="KAL3271551.1"/>
    </source>
</evidence>
<dbReference type="GO" id="GO:0005737">
    <property type="term" value="C:cytoplasm"/>
    <property type="evidence" value="ECO:0007669"/>
    <property type="project" value="UniProtKB-SubCell"/>
</dbReference>
<dbReference type="EMBL" id="JABFTP020000042">
    <property type="protein sequence ID" value="KAL3271551.1"/>
    <property type="molecule type" value="Genomic_DNA"/>
</dbReference>
<proteinExistence type="predicted"/>
<dbReference type="Proteomes" id="UP001516400">
    <property type="component" value="Unassembled WGS sequence"/>
</dbReference>
<keyword evidence="4" id="KW-0744">Spermatogenesis</keyword>
<comment type="caution">
    <text evidence="8">The sequence shown here is derived from an EMBL/GenBank/DDBJ whole genome shotgun (WGS) entry which is preliminary data.</text>
</comment>
<evidence type="ECO:0000256" key="2">
    <source>
        <dbReference type="ARBA" id="ARBA00022490"/>
    </source>
</evidence>
<evidence type="ECO:0000256" key="4">
    <source>
        <dbReference type="ARBA" id="ARBA00022871"/>
    </source>
</evidence>
<dbReference type="CDD" id="cd09972">
    <property type="entry name" value="LOTUS_TDRD_OSKAR"/>
    <property type="match status" value="1"/>
</dbReference>
<keyword evidence="4" id="KW-0221">Differentiation</keyword>
<keyword evidence="3" id="KW-0677">Repeat</keyword>
<dbReference type="InterPro" id="IPR002999">
    <property type="entry name" value="Tudor"/>
</dbReference>
<keyword evidence="2" id="KW-0963">Cytoplasm</keyword>
<dbReference type="Gene3D" id="3.30.420.610">
    <property type="entry name" value="LOTUS domain-like"/>
    <property type="match status" value="1"/>
</dbReference>
<dbReference type="Pfam" id="PF12872">
    <property type="entry name" value="OST-HTH"/>
    <property type="match status" value="1"/>
</dbReference>
<feature type="region of interest" description="Disordered" evidence="5">
    <location>
        <begin position="197"/>
        <end position="230"/>
    </location>
</feature>
<dbReference type="InterPro" id="IPR050621">
    <property type="entry name" value="Tudor_domain_containing"/>
</dbReference>
<dbReference type="SUPFAM" id="SSF63748">
    <property type="entry name" value="Tudor/PWWP/MBT"/>
    <property type="match status" value="3"/>
</dbReference>
<evidence type="ECO:0000259" key="6">
    <source>
        <dbReference type="PROSITE" id="PS50304"/>
    </source>
</evidence>
<dbReference type="InterPro" id="IPR035437">
    <property type="entry name" value="SNase_OB-fold_sf"/>
</dbReference>
<dbReference type="PROSITE" id="PS50304">
    <property type="entry name" value="TUDOR"/>
    <property type="match status" value="3"/>
</dbReference>
<dbReference type="SMART" id="SM00333">
    <property type="entry name" value="TUDOR"/>
    <property type="match status" value="3"/>
</dbReference>
<evidence type="ECO:0000259" key="7">
    <source>
        <dbReference type="PROSITE" id="PS51644"/>
    </source>
</evidence>
<dbReference type="PANTHER" id="PTHR22948:SF76">
    <property type="entry name" value="FI20010P1-RELATED"/>
    <property type="match status" value="1"/>
</dbReference>
<dbReference type="AlphaFoldDB" id="A0ABD2MYN5"/>
<protein>
    <recommendedName>
        <fullName evidence="10">Tudor domain-containing protein 7</fullName>
    </recommendedName>
</protein>
<name>A0ABD2MYN5_9CUCU</name>
<evidence type="ECO:0000256" key="3">
    <source>
        <dbReference type="ARBA" id="ARBA00022737"/>
    </source>
</evidence>
<dbReference type="InterPro" id="IPR041966">
    <property type="entry name" value="LOTUS-like"/>
</dbReference>
<feature type="region of interest" description="Disordered" evidence="5">
    <location>
        <begin position="255"/>
        <end position="275"/>
    </location>
</feature>
<dbReference type="GO" id="GO:0007283">
    <property type="term" value="P:spermatogenesis"/>
    <property type="evidence" value="ECO:0007669"/>
    <property type="project" value="UniProtKB-KW"/>
</dbReference>
<feature type="compositionally biased region" description="Polar residues" evidence="5">
    <location>
        <begin position="197"/>
        <end position="226"/>
    </location>
</feature>
<keyword evidence="9" id="KW-1185">Reference proteome</keyword>
<accession>A0ABD2MYN5</accession>
<gene>
    <name evidence="8" type="ORF">HHI36_022028</name>
</gene>
<dbReference type="Gene3D" id="2.30.30.140">
    <property type="match status" value="3"/>
</dbReference>
<feature type="domain" description="Tudor" evidence="6">
    <location>
        <begin position="512"/>
        <end position="568"/>
    </location>
</feature>
<evidence type="ECO:0008006" key="10">
    <source>
        <dbReference type="Google" id="ProtNLM"/>
    </source>
</evidence>
<dbReference type="InterPro" id="IPR025605">
    <property type="entry name" value="OST-HTH/LOTUS_dom"/>
</dbReference>
<dbReference type="CDD" id="cd20379">
    <property type="entry name" value="Tudor_dTUD-like"/>
    <property type="match status" value="1"/>
</dbReference>
<sequence length="1085" mass="123886">MERMREEVIANIRACLISFKGKVSIRQLENDYRTLLGEKIPYSKLGYKSVEDFISTLPSLTVTRSPNGEWFVDAKTSEKSNHITDMVNKQKTGKRRAPPKAVRFHHFSKAPQTRNWSPANINYKPRKFKTSERTSAVSHNQLVSRSPVKMQQPNVKSKVVIPEHSTYSKKGAMAKNADTIPAMDSTSVNGTLNNTPLRRSYSSSNQSNITETPASSTRLRTSNCQEPNEPVDLTSLESTLLHTSKKRITRMMSEVSMDRDSGNSSPTHDTKDSPTVDILLTDNPIADLKSIVKVYKLGEVEVIHKPIIPKKKNAPILYNCKITVDGQTYLSYPNDFFDEKSAQEYCSRKALEVLVPKCSRKKSLLLSTSKDIKDRIPPMLQTHFQGVWSWQIEADYVDKYMEQLPLNWLEIIDSCDCVAVERIQDKHVLRYCRPGTKGHDFVPRAPLKISIPSNTVKFGEDNRLFAQITCIMSLNEVWLRQWDTPEFKEFNEMTLLMEPYYNEEGQNHKVENIQLGSFYVASYDSNWYRVRALEIQDNSVNCFLIDFGDEYLIDKNNLYDIRREFATSQAQAFVCRLAGLEDLYDANIPLEKLTSYVGNAVILESAQSDDTDDTVSDQSIPVVMYDFSNGNSLNEEILETLAMEIAMPTIKPNIIQEVFVSHLTDAGDIYVQVRSKGFESLQRLLENLENEIAHNPPTQCMKKIDRNTWMSNKDRLYLSKDKNDGHWYRAKILDMSPKGDMAQVYFVDKGNYEVVKISQEVMYPLDKISDVLHQFPAQAVQVRMVIETIPQNFAERASEMMSLNSPVLLKIVGNNEDNVPIGDFYKRSDDGLICINKSIVIETEMNSKRDEDSVLKGTRIKLVKLTQLKDEALKKENVPSGGLLKSPPLPNKGKYFEVHIPFAVNPWNFFVQPYASRDKLNEMMTALQKRYNNATYSPLQINMILPGQIYATKHSDGIWYRTSVLKVINSGSISVFYCDFGYYSSLCLNQLIPLEPEFVELPYQALKAKLSGIKPKKDKWSMEDCEIFTELVRGKSLVSVLIDIEKDELYESDPVLKLTLIDTSTDEDIFIDRELIQRNIAIIDG</sequence>
<dbReference type="Pfam" id="PF00567">
    <property type="entry name" value="TUDOR"/>
    <property type="match status" value="3"/>
</dbReference>
<dbReference type="PANTHER" id="PTHR22948">
    <property type="entry name" value="TUDOR DOMAIN CONTAINING PROTEIN"/>
    <property type="match status" value="1"/>
</dbReference>
<feature type="domain" description="Tudor" evidence="6">
    <location>
        <begin position="942"/>
        <end position="1001"/>
    </location>
</feature>
<reference evidence="8 9" key="1">
    <citation type="journal article" date="2021" name="BMC Biol.">
        <title>Horizontally acquired antibacterial genes associated with adaptive radiation of ladybird beetles.</title>
        <authorList>
            <person name="Li H.S."/>
            <person name="Tang X.F."/>
            <person name="Huang Y.H."/>
            <person name="Xu Z.Y."/>
            <person name="Chen M.L."/>
            <person name="Du X.Y."/>
            <person name="Qiu B.Y."/>
            <person name="Chen P.T."/>
            <person name="Zhang W."/>
            <person name="Slipinski A."/>
            <person name="Escalona H.E."/>
            <person name="Waterhouse R.M."/>
            <person name="Zwick A."/>
            <person name="Pang H."/>
        </authorList>
    </citation>
    <scope>NUCLEOTIDE SEQUENCE [LARGE SCALE GENOMIC DNA]</scope>
    <source>
        <strain evidence="8">SYSU2018</strain>
    </source>
</reference>
<evidence type="ECO:0000256" key="5">
    <source>
        <dbReference type="SAM" id="MobiDB-lite"/>
    </source>
</evidence>
<comment type="subcellular location">
    <subcellularLocation>
        <location evidence="1">Cytoplasm</location>
    </subcellularLocation>
</comment>
<evidence type="ECO:0000313" key="9">
    <source>
        <dbReference type="Proteomes" id="UP001516400"/>
    </source>
</evidence>
<dbReference type="PROSITE" id="PS51644">
    <property type="entry name" value="HTH_OST"/>
    <property type="match status" value="1"/>
</dbReference>
<feature type="domain" description="Tudor" evidence="6">
    <location>
        <begin position="710"/>
        <end position="770"/>
    </location>
</feature>
<organism evidence="8 9">
    <name type="scientific">Cryptolaemus montrouzieri</name>
    <dbReference type="NCBI Taxonomy" id="559131"/>
    <lineage>
        <taxon>Eukaryota</taxon>
        <taxon>Metazoa</taxon>
        <taxon>Ecdysozoa</taxon>
        <taxon>Arthropoda</taxon>
        <taxon>Hexapoda</taxon>
        <taxon>Insecta</taxon>
        <taxon>Pterygota</taxon>
        <taxon>Neoptera</taxon>
        <taxon>Endopterygota</taxon>
        <taxon>Coleoptera</taxon>
        <taxon>Polyphaga</taxon>
        <taxon>Cucujiformia</taxon>
        <taxon>Coccinelloidea</taxon>
        <taxon>Coccinellidae</taxon>
        <taxon>Scymninae</taxon>
        <taxon>Scymnini</taxon>
        <taxon>Cryptolaemus</taxon>
    </lineage>
</organism>